<organism evidence="2 3">
    <name type="scientific">Paenibacillus typhae</name>
    <dbReference type="NCBI Taxonomy" id="1174501"/>
    <lineage>
        <taxon>Bacteria</taxon>
        <taxon>Bacillati</taxon>
        <taxon>Bacillota</taxon>
        <taxon>Bacilli</taxon>
        <taxon>Bacillales</taxon>
        <taxon>Paenibacillaceae</taxon>
        <taxon>Paenibacillus</taxon>
    </lineage>
</organism>
<sequence length="212" mass="23945">MNARKNIYIVLTGTGTAFSGLIKWFTKAELNHASIAFDRELQEVYSFGRKKVHNPFVAGLIREHFDHPFYSTADCAVYEMNVSLEEYDTMYNHVKGMMENQKRYKYHLLGLIGVLLNVKFNREDAYFCSHFVASVCEEASCRPVAKPSCFVTPEDFAESLCASKIYSGKLSYYMHLTQGNTYINAAKLSASSAAASTARRLLLTEERAEGII</sequence>
<keyword evidence="1" id="KW-0812">Transmembrane</keyword>
<dbReference type="InterPro" id="IPR038765">
    <property type="entry name" value="Papain-like_cys_pep_sf"/>
</dbReference>
<keyword evidence="3" id="KW-1185">Reference proteome</keyword>
<dbReference type="Gene3D" id="3.90.1720.10">
    <property type="entry name" value="endopeptidase domain like (from Nostoc punctiforme)"/>
    <property type="match status" value="1"/>
</dbReference>
<feature type="transmembrane region" description="Helical" evidence="1">
    <location>
        <begin position="7"/>
        <end position="25"/>
    </location>
</feature>
<dbReference type="STRING" id="1174501.SAMN05216192_1584"/>
<keyword evidence="1" id="KW-0472">Membrane</keyword>
<dbReference type="AlphaFoldDB" id="A0A1G9FCH3"/>
<accession>A0A1G9FCH3</accession>
<evidence type="ECO:0000256" key="1">
    <source>
        <dbReference type="SAM" id="Phobius"/>
    </source>
</evidence>
<dbReference type="SUPFAM" id="SSF54001">
    <property type="entry name" value="Cysteine proteinases"/>
    <property type="match status" value="1"/>
</dbReference>
<evidence type="ECO:0000313" key="2">
    <source>
        <dbReference type="EMBL" id="SDK86048.1"/>
    </source>
</evidence>
<dbReference type="Proteomes" id="UP000199050">
    <property type="component" value="Unassembled WGS sequence"/>
</dbReference>
<dbReference type="RefSeq" id="WP_208607247.1">
    <property type="nucleotide sequence ID" value="NZ_CBCSKY010000060.1"/>
</dbReference>
<dbReference type="EMBL" id="FNDX01000058">
    <property type="protein sequence ID" value="SDK86048.1"/>
    <property type="molecule type" value="Genomic_DNA"/>
</dbReference>
<evidence type="ECO:0000313" key="3">
    <source>
        <dbReference type="Proteomes" id="UP000199050"/>
    </source>
</evidence>
<gene>
    <name evidence="2" type="ORF">SAMN05216192_1584</name>
</gene>
<protein>
    <submittedName>
        <fullName evidence="2">Uncharacterized protein</fullName>
    </submittedName>
</protein>
<name>A0A1G9FCH3_9BACL</name>
<keyword evidence="1" id="KW-1133">Transmembrane helix</keyword>
<proteinExistence type="predicted"/>
<reference evidence="3" key="1">
    <citation type="submission" date="2016-10" db="EMBL/GenBank/DDBJ databases">
        <authorList>
            <person name="Varghese N."/>
            <person name="Submissions S."/>
        </authorList>
    </citation>
    <scope>NUCLEOTIDE SEQUENCE [LARGE SCALE GENOMIC DNA]</scope>
    <source>
        <strain evidence="3">CGMCC 1.11012</strain>
    </source>
</reference>